<keyword evidence="4 7" id="KW-1133">Transmembrane helix</keyword>
<evidence type="ECO:0000256" key="3">
    <source>
        <dbReference type="ARBA" id="ARBA00022692"/>
    </source>
</evidence>
<dbReference type="Gene3D" id="1.20.1250.20">
    <property type="entry name" value="MFS general substrate transporter like domains"/>
    <property type="match status" value="1"/>
</dbReference>
<feature type="transmembrane region" description="Helical" evidence="7">
    <location>
        <begin position="71"/>
        <end position="91"/>
    </location>
</feature>
<dbReference type="PANTHER" id="PTHR11654">
    <property type="entry name" value="OLIGOPEPTIDE TRANSPORTER-RELATED"/>
    <property type="match status" value="1"/>
</dbReference>
<dbReference type="InterPro" id="IPR000109">
    <property type="entry name" value="POT_fam"/>
</dbReference>
<reference evidence="9" key="1">
    <citation type="submission" date="2013-01" db="EMBL/GenBank/DDBJ databases">
        <title>Draft Genome Sequence of a Mulberry Tree, Morus notabilis C.K. Schneid.</title>
        <authorList>
            <person name="He N."/>
            <person name="Zhao S."/>
        </authorList>
    </citation>
    <scope>NUCLEOTIDE SEQUENCE</scope>
</reference>
<feature type="compositionally biased region" description="Polar residues" evidence="6">
    <location>
        <begin position="1"/>
        <end position="11"/>
    </location>
</feature>
<organism evidence="8 9">
    <name type="scientific">Morus notabilis</name>
    <dbReference type="NCBI Taxonomy" id="981085"/>
    <lineage>
        <taxon>Eukaryota</taxon>
        <taxon>Viridiplantae</taxon>
        <taxon>Streptophyta</taxon>
        <taxon>Embryophyta</taxon>
        <taxon>Tracheophyta</taxon>
        <taxon>Spermatophyta</taxon>
        <taxon>Magnoliopsida</taxon>
        <taxon>eudicotyledons</taxon>
        <taxon>Gunneridae</taxon>
        <taxon>Pentapetalae</taxon>
        <taxon>rosids</taxon>
        <taxon>fabids</taxon>
        <taxon>Rosales</taxon>
        <taxon>Moraceae</taxon>
        <taxon>Moreae</taxon>
        <taxon>Morus</taxon>
    </lineage>
</organism>
<dbReference type="SUPFAM" id="SSF103473">
    <property type="entry name" value="MFS general substrate transporter"/>
    <property type="match status" value="1"/>
</dbReference>
<comment type="subcellular location">
    <subcellularLocation>
        <location evidence="1">Membrane</location>
        <topology evidence="1">Multi-pass membrane protein</topology>
    </subcellularLocation>
</comment>
<dbReference type="Proteomes" id="UP000030645">
    <property type="component" value="Unassembled WGS sequence"/>
</dbReference>
<feature type="transmembrane region" description="Helical" evidence="7">
    <location>
        <begin position="30"/>
        <end position="51"/>
    </location>
</feature>
<accession>W9SIG6</accession>
<name>W9SIG6_9ROSA</name>
<feature type="transmembrane region" description="Helical" evidence="7">
    <location>
        <begin position="141"/>
        <end position="161"/>
    </location>
</feature>
<dbReference type="PROSITE" id="PS01022">
    <property type="entry name" value="PTR2_1"/>
    <property type="match status" value="1"/>
</dbReference>
<evidence type="ECO:0000256" key="4">
    <source>
        <dbReference type="ARBA" id="ARBA00022989"/>
    </source>
</evidence>
<evidence type="ECO:0000256" key="7">
    <source>
        <dbReference type="SAM" id="Phobius"/>
    </source>
</evidence>
<evidence type="ECO:0000313" key="8">
    <source>
        <dbReference type="EMBL" id="EXC33224.1"/>
    </source>
</evidence>
<evidence type="ECO:0000256" key="6">
    <source>
        <dbReference type="SAM" id="MobiDB-lite"/>
    </source>
</evidence>
<protein>
    <submittedName>
        <fullName evidence="8">Nitrate excretion transporter 1</fullName>
    </submittedName>
</protein>
<feature type="region of interest" description="Disordered" evidence="6">
    <location>
        <begin position="1"/>
        <end position="23"/>
    </location>
</feature>
<feature type="transmembrane region" description="Helical" evidence="7">
    <location>
        <begin position="98"/>
        <end position="121"/>
    </location>
</feature>
<feature type="transmembrane region" description="Helical" evidence="7">
    <location>
        <begin position="353"/>
        <end position="375"/>
    </location>
</feature>
<dbReference type="Pfam" id="PF00854">
    <property type="entry name" value="PTR2"/>
    <property type="match status" value="1"/>
</dbReference>
<feature type="transmembrane region" description="Helical" evidence="7">
    <location>
        <begin position="182"/>
        <end position="205"/>
    </location>
</feature>
<keyword evidence="5 7" id="KW-0472">Membrane</keyword>
<dbReference type="InterPro" id="IPR036259">
    <property type="entry name" value="MFS_trans_sf"/>
</dbReference>
<evidence type="ECO:0000313" key="9">
    <source>
        <dbReference type="Proteomes" id="UP000030645"/>
    </source>
</evidence>
<dbReference type="AlphaFoldDB" id="W9SIG6"/>
<keyword evidence="9" id="KW-1185">Reference proteome</keyword>
<evidence type="ECO:0000256" key="2">
    <source>
        <dbReference type="ARBA" id="ARBA00005982"/>
    </source>
</evidence>
<proteinExistence type="inferred from homology"/>
<comment type="similarity">
    <text evidence="2">Belongs to the major facilitator superfamily. Proton-dependent oligopeptide transporter (POT/PTR) (TC 2.A.17) family.</text>
</comment>
<dbReference type="GO" id="GO:0016020">
    <property type="term" value="C:membrane"/>
    <property type="evidence" value="ECO:0007669"/>
    <property type="project" value="UniProtKB-SubCell"/>
</dbReference>
<evidence type="ECO:0000256" key="5">
    <source>
        <dbReference type="ARBA" id="ARBA00023136"/>
    </source>
</evidence>
<dbReference type="InterPro" id="IPR018456">
    <property type="entry name" value="PTR2_symporter_CS"/>
</dbReference>
<feature type="transmembrane region" description="Helical" evidence="7">
    <location>
        <begin position="314"/>
        <end position="333"/>
    </location>
</feature>
<gene>
    <name evidence="8" type="ORF">L484_011201</name>
</gene>
<keyword evidence="3 7" id="KW-0812">Transmembrane</keyword>
<dbReference type="GO" id="GO:0006857">
    <property type="term" value="P:oligopeptide transport"/>
    <property type="evidence" value="ECO:0007669"/>
    <property type="project" value="InterPro"/>
</dbReference>
<evidence type="ECO:0000256" key="1">
    <source>
        <dbReference type="ARBA" id="ARBA00004141"/>
    </source>
</evidence>
<dbReference type="GO" id="GO:0022857">
    <property type="term" value="F:transmembrane transporter activity"/>
    <property type="evidence" value="ECO:0007669"/>
    <property type="project" value="InterPro"/>
</dbReference>
<dbReference type="eggNOG" id="KOG1237">
    <property type="taxonomic scope" value="Eukaryota"/>
</dbReference>
<sequence length="419" mass="45889">MATFELQQSSSNHDDEVQISSSGGTKRGGWITFLFIAGTVMGLTLASWGWLSNLIVCLIEEFNVKSVDAAQISNIVNGCICVFAIAAAIVADSFFGSFSVIFFCSSVNLLGLTLFSLTAMLDSLRPPHCETGLPGLCQSPSRVQFVVLYFGLALLSVGTGGTRSVITTMGANQLHRLKYREIYFNWFLFVNCAGAAIGSTAIVYVEDNLIGLVIFLSGRRFYCYDTTQGSPFVDLTCVVVACFRKRKVLLSSRSEDYYYGNDGKENTVSNKPEKNFRILNRAAMKTEGDLKEDGSVAKPWRLCTVQRVEDVKSLLGILPLWSSSLLVSTPIAIQGSLTVLQALTMDRHLSSYFKIPAGSFGVIVFISTSISLLLVDRVLYPMWRKLSGRSPTTWSRPHDDRAFHGSLSICGVKTPQSGT</sequence>
<dbReference type="EMBL" id="KE346335">
    <property type="protein sequence ID" value="EXC33224.1"/>
    <property type="molecule type" value="Genomic_DNA"/>
</dbReference>